<dbReference type="EMBL" id="JACGCM010001965">
    <property type="protein sequence ID" value="KAF6146582.1"/>
    <property type="molecule type" value="Genomic_DNA"/>
</dbReference>
<protein>
    <submittedName>
        <fullName evidence="2">Uncharacterized protein</fullName>
    </submittedName>
</protein>
<sequence length="105" mass="11745">MIVPLLTRVLIFTVLLLLLVLAVAANFDWYFYSTAKPVEEEKSKKWTRKVVPFVLLSVTGGVALSAIDDLAIYSVCSRWKDSEHNERETGVYNGVKGLNVVMGHC</sequence>
<evidence type="ECO:0000256" key="1">
    <source>
        <dbReference type="SAM" id="Phobius"/>
    </source>
</evidence>
<dbReference type="OrthoDB" id="535599at2759"/>
<evidence type="ECO:0000313" key="2">
    <source>
        <dbReference type="EMBL" id="KAF6146582.1"/>
    </source>
</evidence>
<dbReference type="Proteomes" id="UP000541444">
    <property type="component" value="Unassembled WGS sequence"/>
</dbReference>
<gene>
    <name evidence="2" type="ORF">GIB67_008868</name>
</gene>
<keyword evidence="1" id="KW-1133">Transmembrane helix</keyword>
<evidence type="ECO:0000313" key="3">
    <source>
        <dbReference type="Proteomes" id="UP000541444"/>
    </source>
</evidence>
<keyword evidence="3" id="KW-1185">Reference proteome</keyword>
<accession>A0A7J7LVK6</accession>
<dbReference type="AlphaFoldDB" id="A0A7J7LVK6"/>
<feature type="transmembrane region" description="Helical" evidence="1">
    <location>
        <begin position="50"/>
        <end position="72"/>
    </location>
</feature>
<reference evidence="2 3" key="1">
    <citation type="journal article" date="2020" name="IScience">
        <title>Genome Sequencing of the Endangered Kingdonia uniflora (Circaeasteraceae, Ranunculales) Reveals Potential Mechanisms of Evolutionary Specialization.</title>
        <authorList>
            <person name="Sun Y."/>
            <person name="Deng T."/>
            <person name="Zhang A."/>
            <person name="Moore M.J."/>
            <person name="Landis J.B."/>
            <person name="Lin N."/>
            <person name="Zhang H."/>
            <person name="Zhang X."/>
            <person name="Huang J."/>
            <person name="Zhang X."/>
            <person name="Sun H."/>
            <person name="Wang H."/>
        </authorList>
    </citation>
    <scope>NUCLEOTIDE SEQUENCE [LARGE SCALE GENOMIC DNA]</scope>
    <source>
        <strain evidence="2">TB1705</strain>
        <tissue evidence="2">Leaf</tissue>
    </source>
</reference>
<keyword evidence="1" id="KW-0812">Transmembrane</keyword>
<organism evidence="2 3">
    <name type="scientific">Kingdonia uniflora</name>
    <dbReference type="NCBI Taxonomy" id="39325"/>
    <lineage>
        <taxon>Eukaryota</taxon>
        <taxon>Viridiplantae</taxon>
        <taxon>Streptophyta</taxon>
        <taxon>Embryophyta</taxon>
        <taxon>Tracheophyta</taxon>
        <taxon>Spermatophyta</taxon>
        <taxon>Magnoliopsida</taxon>
        <taxon>Ranunculales</taxon>
        <taxon>Circaeasteraceae</taxon>
        <taxon>Kingdonia</taxon>
    </lineage>
</organism>
<proteinExistence type="predicted"/>
<name>A0A7J7LVK6_9MAGN</name>
<keyword evidence="1" id="KW-0472">Membrane</keyword>
<comment type="caution">
    <text evidence="2">The sequence shown here is derived from an EMBL/GenBank/DDBJ whole genome shotgun (WGS) entry which is preliminary data.</text>
</comment>